<dbReference type="GO" id="GO:0042500">
    <property type="term" value="F:aspartic endopeptidase activity, intramembrane cleaving"/>
    <property type="evidence" value="ECO:0007669"/>
    <property type="project" value="InterPro"/>
</dbReference>
<protein>
    <submittedName>
        <fullName evidence="2">Uncharacterized protein</fullName>
    </submittedName>
</protein>
<dbReference type="Pfam" id="PF04258">
    <property type="entry name" value="Peptidase_A22B"/>
    <property type="match status" value="1"/>
</dbReference>
<evidence type="ECO:0000313" key="3">
    <source>
        <dbReference type="Proteomes" id="UP000607653"/>
    </source>
</evidence>
<keyword evidence="1" id="KW-0812">Transmembrane</keyword>
<gene>
    <name evidence="2" type="ORF">HUJ06_025538</name>
</gene>
<dbReference type="AlphaFoldDB" id="A0A822XZ50"/>
<dbReference type="EMBL" id="DUZY01000001">
    <property type="protein sequence ID" value="DAD24075.1"/>
    <property type="molecule type" value="Genomic_DNA"/>
</dbReference>
<sequence>MHTCIVTLIVRIFRNCGQKMVNLPIFGEVSILSVGVVPFCVAFAIFWAANQNTSYAWIGQDVLVSDTGCPCISLC</sequence>
<dbReference type="GO" id="GO:0016020">
    <property type="term" value="C:membrane"/>
    <property type="evidence" value="ECO:0007669"/>
    <property type="project" value="InterPro"/>
</dbReference>
<keyword evidence="3" id="KW-1185">Reference proteome</keyword>
<keyword evidence="1" id="KW-1133">Transmembrane helix</keyword>
<dbReference type="Proteomes" id="UP000607653">
    <property type="component" value="Unassembled WGS sequence"/>
</dbReference>
<evidence type="ECO:0000313" key="2">
    <source>
        <dbReference type="EMBL" id="DAD24075.1"/>
    </source>
</evidence>
<keyword evidence="1" id="KW-0472">Membrane</keyword>
<name>A0A822XZ50_NELNU</name>
<reference evidence="2 3" key="1">
    <citation type="journal article" date="2020" name="Mol. Biol. Evol.">
        <title>Distinct Expression and Methylation Patterns for Genes with Different Fates following a Single Whole-Genome Duplication in Flowering Plants.</title>
        <authorList>
            <person name="Shi T."/>
            <person name="Rahmani R.S."/>
            <person name="Gugger P.F."/>
            <person name="Wang M."/>
            <person name="Li H."/>
            <person name="Zhang Y."/>
            <person name="Li Z."/>
            <person name="Wang Q."/>
            <person name="Van de Peer Y."/>
            <person name="Marchal K."/>
            <person name="Chen J."/>
        </authorList>
    </citation>
    <scope>NUCLEOTIDE SEQUENCE [LARGE SCALE GENOMIC DNA]</scope>
    <source>
        <tissue evidence="2">Leaf</tissue>
    </source>
</reference>
<accession>A0A822XZ50</accession>
<feature type="transmembrane region" description="Helical" evidence="1">
    <location>
        <begin position="29"/>
        <end position="49"/>
    </location>
</feature>
<proteinExistence type="predicted"/>
<evidence type="ECO:0000256" key="1">
    <source>
        <dbReference type="SAM" id="Phobius"/>
    </source>
</evidence>
<dbReference type="InterPro" id="IPR007369">
    <property type="entry name" value="Peptidase_A22B_SPP"/>
</dbReference>
<organism evidence="2 3">
    <name type="scientific">Nelumbo nucifera</name>
    <name type="common">Sacred lotus</name>
    <dbReference type="NCBI Taxonomy" id="4432"/>
    <lineage>
        <taxon>Eukaryota</taxon>
        <taxon>Viridiplantae</taxon>
        <taxon>Streptophyta</taxon>
        <taxon>Embryophyta</taxon>
        <taxon>Tracheophyta</taxon>
        <taxon>Spermatophyta</taxon>
        <taxon>Magnoliopsida</taxon>
        <taxon>Proteales</taxon>
        <taxon>Nelumbonaceae</taxon>
        <taxon>Nelumbo</taxon>
    </lineage>
</organism>
<comment type="caution">
    <text evidence="2">The sequence shown here is derived from an EMBL/GenBank/DDBJ whole genome shotgun (WGS) entry which is preliminary data.</text>
</comment>